<dbReference type="AlphaFoldDB" id="A0A1I7XTI8"/>
<evidence type="ECO:0000313" key="2">
    <source>
        <dbReference type="WBParaSite" id="Hba_20646"/>
    </source>
</evidence>
<accession>A0A1I7XTI8</accession>
<sequence length="135" mass="15644">MSATKYMLYKIQQYSVQLLPNSKDGANQDLYLNHTHSRFALVRQLLTGPRVRRVEQMGNMDITRLSPMDVKNTTCIATKGNIAHDSFNTMYCDDELRSRLEDQQRIRLTLVTNQCKARSPLREIQQRPMVAVGER</sequence>
<evidence type="ECO:0000313" key="1">
    <source>
        <dbReference type="Proteomes" id="UP000095283"/>
    </source>
</evidence>
<reference evidence="2" key="1">
    <citation type="submission" date="2016-11" db="UniProtKB">
        <authorList>
            <consortium name="WormBaseParasite"/>
        </authorList>
    </citation>
    <scope>IDENTIFICATION</scope>
</reference>
<dbReference type="WBParaSite" id="Hba_20646">
    <property type="protein sequence ID" value="Hba_20646"/>
    <property type="gene ID" value="Hba_20646"/>
</dbReference>
<name>A0A1I7XTI8_HETBA</name>
<organism evidence="1 2">
    <name type="scientific">Heterorhabditis bacteriophora</name>
    <name type="common">Entomopathogenic nematode worm</name>
    <dbReference type="NCBI Taxonomy" id="37862"/>
    <lineage>
        <taxon>Eukaryota</taxon>
        <taxon>Metazoa</taxon>
        <taxon>Ecdysozoa</taxon>
        <taxon>Nematoda</taxon>
        <taxon>Chromadorea</taxon>
        <taxon>Rhabditida</taxon>
        <taxon>Rhabditina</taxon>
        <taxon>Rhabditomorpha</taxon>
        <taxon>Strongyloidea</taxon>
        <taxon>Heterorhabditidae</taxon>
        <taxon>Heterorhabditis</taxon>
    </lineage>
</organism>
<keyword evidence="1" id="KW-1185">Reference proteome</keyword>
<dbReference type="Proteomes" id="UP000095283">
    <property type="component" value="Unplaced"/>
</dbReference>
<protein>
    <submittedName>
        <fullName evidence="2">DNA-directed RNA polymerase</fullName>
    </submittedName>
</protein>
<proteinExistence type="predicted"/>